<gene>
    <name evidence="1" type="ORF">T12_16101</name>
</gene>
<name>A0A0V0YP58_9BILA</name>
<comment type="caution">
    <text evidence="1">The sequence shown here is derived from an EMBL/GenBank/DDBJ whole genome shotgun (WGS) entry which is preliminary data.</text>
</comment>
<feature type="non-terminal residue" evidence="1">
    <location>
        <position position="72"/>
    </location>
</feature>
<dbReference type="EMBL" id="JYDQ01004184">
    <property type="protein sequence ID" value="KRY02135.1"/>
    <property type="molecule type" value="Genomic_DNA"/>
</dbReference>
<reference evidence="1 2" key="1">
    <citation type="submission" date="2015-01" db="EMBL/GenBank/DDBJ databases">
        <title>Evolution of Trichinella species and genotypes.</title>
        <authorList>
            <person name="Korhonen P.K."/>
            <person name="Edoardo P."/>
            <person name="Giuseppe L.R."/>
            <person name="Gasser R.B."/>
        </authorList>
    </citation>
    <scope>NUCLEOTIDE SEQUENCE [LARGE SCALE GENOMIC DNA]</scope>
    <source>
        <strain evidence="1">ISS2496</strain>
    </source>
</reference>
<accession>A0A0V0YP58</accession>
<dbReference type="Proteomes" id="UP000054783">
    <property type="component" value="Unassembled WGS sequence"/>
</dbReference>
<evidence type="ECO:0000313" key="1">
    <source>
        <dbReference type="EMBL" id="KRY02135.1"/>
    </source>
</evidence>
<protein>
    <submittedName>
        <fullName evidence="1">Uncharacterized protein</fullName>
    </submittedName>
</protein>
<evidence type="ECO:0000313" key="2">
    <source>
        <dbReference type="Proteomes" id="UP000054783"/>
    </source>
</evidence>
<keyword evidence="2" id="KW-1185">Reference proteome</keyword>
<organism evidence="1 2">
    <name type="scientific">Trichinella patagoniensis</name>
    <dbReference type="NCBI Taxonomy" id="990121"/>
    <lineage>
        <taxon>Eukaryota</taxon>
        <taxon>Metazoa</taxon>
        <taxon>Ecdysozoa</taxon>
        <taxon>Nematoda</taxon>
        <taxon>Enoplea</taxon>
        <taxon>Dorylaimia</taxon>
        <taxon>Trichinellida</taxon>
        <taxon>Trichinellidae</taxon>
        <taxon>Trichinella</taxon>
    </lineage>
</organism>
<proteinExistence type="predicted"/>
<sequence length="72" mass="8665">MRRQKSRCQQHFDFFFRCRFMDVAGSHPKIRHLPQNCLAEMEITALYVYPRKCPLQCRDQGGLKIANYCLWL</sequence>
<dbReference type="AlphaFoldDB" id="A0A0V0YP58"/>